<dbReference type="PRINTS" id="PR00249">
    <property type="entry name" value="GPCRSECRETIN"/>
</dbReference>
<feature type="transmembrane region" description="Helical" evidence="6">
    <location>
        <begin position="111"/>
        <end position="139"/>
    </location>
</feature>
<dbReference type="Proteomes" id="UP000009022">
    <property type="component" value="Unassembled WGS sequence"/>
</dbReference>
<feature type="non-terminal residue" evidence="9">
    <location>
        <position position="1"/>
    </location>
</feature>
<evidence type="ECO:0000256" key="4">
    <source>
        <dbReference type="ARBA" id="ARBA00023136"/>
    </source>
</evidence>
<dbReference type="STRING" id="10228.B3SC69"/>
<keyword evidence="2 6" id="KW-0812">Transmembrane</keyword>
<evidence type="ECO:0008006" key="11">
    <source>
        <dbReference type="Google" id="ProtNLM"/>
    </source>
</evidence>
<feature type="non-terminal residue" evidence="9">
    <location>
        <position position="149"/>
    </location>
</feature>
<dbReference type="RefSeq" id="XP_002117843.1">
    <property type="nucleotide sequence ID" value="XM_002117807.1"/>
</dbReference>
<dbReference type="EMBL" id="DS985268">
    <property type="protein sequence ID" value="EDV19686.1"/>
    <property type="molecule type" value="Genomic_DNA"/>
</dbReference>
<keyword evidence="10" id="KW-1185">Reference proteome</keyword>
<dbReference type="eggNOG" id="KOG4193">
    <property type="taxonomic scope" value="Eukaryota"/>
</dbReference>
<dbReference type="OMA" id="HTIHTHQ"/>
<dbReference type="PROSITE" id="PS50261">
    <property type="entry name" value="G_PROTEIN_RECEP_F2_4"/>
    <property type="match status" value="1"/>
</dbReference>
<evidence type="ECO:0000256" key="6">
    <source>
        <dbReference type="SAM" id="Phobius"/>
    </source>
</evidence>
<feature type="transmembrane region" description="Helical" evidence="6">
    <location>
        <begin position="82"/>
        <end position="105"/>
    </location>
</feature>
<dbReference type="OrthoDB" id="1100386at2759"/>
<organism evidence="9 10">
    <name type="scientific">Trichoplax adhaerens</name>
    <name type="common">Trichoplax reptans</name>
    <dbReference type="NCBI Taxonomy" id="10228"/>
    <lineage>
        <taxon>Eukaryota</taxon>
        <taxon>Metazoa</taxon>
        <taxon>Placozoa</taxon>
        <taxon>Uniplacotomia</taxon>
        <taxon>Trichoplacea</taxon>
        <taxon>Trichoplacidae</taxon>
        <taxon>Trichoplax</taxon>
    </lineage>
</organism>
<sequence>GCEKIEDGSSYTICQCNHLTHFALMAQPIQSKAHLNALDVVTYIGTGCSLLCIIITMIIYVNSSLCNTSSLNSERFIVHKNLLIALFLAQSTLLGAMNATGNVIACKISSILLHIFYLATFSWMLVEAIHLYFLIVTVFNHKSKLKIYF</sequence>
<dbReference type="Pfam" id="PF00002">
    <property type="entry name" value="7tm_2"/>
    <property type="match status" value="1"/>
</dbReference>
<dbReference type="PROSITE" id="PS50221">
    <property type="entry name" value="GAIN_B"/>
    <property type="match status" value="1"/>
</dbReference>
<proteinExistence type="predicted"/>
<dbReference type="PANTHER" id="PTHR12011">
    <property type="entry name" value="ADHESION G-PROTEIN COUPLED RECEPTOR"/>
    <property type="match status" value="1"/>
</dbReference>
<dbReference type="GO" id="GO:0016020">
    <property type="term" value="C:membrane"/>
    <property type="evidence" value="ECO:0007669"/>
    <property type="project" value="UniProtKB-SubCell"/>
</dbReference>
<evidence type="ECO:0000313" key="10">
    <source>
        <dbReference type="Proteomes" id="UP000009022"/>
    </source>
</evidence>
<dbReference type="KEGG" id="tad:TRIADDRAFT_17345"/>
<accession>B3SC69</accession>
<evidence type="ECO:0000256" key="3">
    <source>
        <dbReference type="ARBA" id="ARBA00022989"/>
    </source>
</evidence>
<evidence type="ECO:0000259" key="7">
    <source>
        <dbReference type="PROSITE" id="PS50221"/>
    </source>
</evidence>
<dbReference type="GO" id="GO:0004930">
    <property type="term" value="F:G protein-coupled receptor activity"/>
    <property type="evidence" value="ECO:0007669"/>
    <property type="project" value="InterPro"/>
</dbReference>
<feature type="domain" description="G-protein coupled receptors family 2 profile 2" evidence="8">
    <location>
        <begin position="38"/>
        <end position="149"/>
    </location>
</feature>
<feature type="transmembrane region" description="Helical" evidence="6">
    <location>
        <begin position="40"/>
        <end position="61"/>
    </location>
</feature>
<dbReference type="InterPro" id="IPR000832">
    <property type="entry name" value="GPCR_2_secretin-like"/>
</dbReference>
<keyword evidence="4 6" id="KW-0472">Membrane</keyword>
<evidence type="ECO:0000256" key="5">
    <source>
        <dbReference type="ARBA" id="ARBA00023157"/>
    </source>
</evidence>
<dbReference type="Gene3D" id="1.20.1070.10">
    <property type="entry name" value="Rhodopsin 7-helix transmembrane proteins"/>
    <property type="match status" value="1"/>
</dbReference>
<keyword evidence="5" id="KW-1015">Disulfide bond</keyword>
<evidence type="ECO:0000256" key="1">
    <source>
        <dbReference type="ARBA" id="ARBA00004141"/>
    </source>
</evidence>
<evidence type="ECO:0000259" key="8">
    <source>
        <dbReference type="PROSITE" id="PS50261"/>
    </source>
</evidence>
<protein>
    <recommendedName>
        <fullName evidence="11">GPS domain-containing protein</fullName>
    </recommendedName>
</protein>
<dbReference type="PhylomeDB" id="B3SC69"/>
<comment type="subcellular location">
    <subcellularLocation>
        <location evidence="1">Membrane</location>
        <topology evidence="1">Multi-pass membrane protein</topology>
    </subcellularLocation>
</comment>
<dbReference type="FunFam" id="1.20.1070.10:FF:000785">
    <property type="entry name" value="Uncharacterized protein"/>
    <property type="match status" value="1"/>
</dbReference>
<keyword evidence="3 6" id="KW-1133">Transmembrane helix</keyword>
<dbReference type="Pfam" id="PF01825">
    <property type="entry name" value="GPS"/>
    <property type="match status" value="1"/>
</dbReference>
<dbReference type="InParanoid" id="B3SC69"/>
<evidence type="ECO:0000256" key="2">
    <source>
        <dbReference type="ARBA" id="ARBA00022692"/>
    </source>
</evidence>
<dbReference type="PANTHER" id="PTHR12011:SF347">
    <property type="entry name" value="FI21270P1-RELATED"/>
    <property type="match status" value="1"/>
</dbReference>
<dbReference type="GO" id="GO:0007166">
    <property type="term" value="P:cell surface receptor signaling pathway"/>
    <property type="evidence" value="ECO:0007669"/>
    <property type="project" value="InterPro"/>
</dbReference>
<dbReference type="GeneID" id="6759055"/>
<dbReference type="InterPro" id="IPR000203">
    <property type="entry name" value="GPS"/>
</dbReference>
<evidence type="ECO:0000313" key="9">
    <source>
        <dbReference type="EMBL" id="EDV19686.1"/>
    </source>
</evidence>
<dbReference type="InterPro" id="IPR057244">
    <property type="entry name" value="GAIN_B"/>
</dbReference>
<gene>
    <name evidence="9" type="ORF">TRIADDRAFT_17345</name>
</gene>
<reference evidence="9 10" key="1">
    <citation type="journal article" date="2008" name="Nature">
        <title>The Trichoplax genome and the nature of placozoans.</title>
        <authorList>
            <person name="Srivastava M."/>
            <person name="Begovic E."/>
            <person name="Chapman J."/>
            <person name="Putnam N.H."/>
            <person name="Hellsten U."/>
            <person name="Kawashima T."/>
            <person name="Kuo A."/>
            <person name="Mitros T."/>
            <person name="Salamov A."/>
            <person name="Carpenter M.L."/>
            <person name="Signorovitch A.Y."/>
            <person name="Moreno M.A."/>
            <person name="Kamm K."/>
            <person name="Grimwood J."/>
            <person name="Schmutz J."/>
            <person name="Shapiro H."/>
            <person name="Grigoriev I.V."/>
            <person name="Buss L.W."/>
            <person name="Schierwater B."/>
            <person name="Dellaporta S.L."/>
            <person name="Rokhsar D.S."/>
        </authorList>
    </citation>
    <scope>NUCLEOTIDE SEQUENCE [LARGE SCALE GENOMIC DNA]</scope>
    <source>
        <strain evidence="9 10">Grell-BS-1999</strain>
    </source>
</reference>
<name>B3SC69_TRIAD</name>
<dbReference type="AlphaFoldDB" id="B3SC69"/>
<dbReference type="CTD" id="6759055"/>
<dbReference type="HOGENOM" id="CLU_002753_3_4_1"/>
<feature type="domain" description="GAIN-B" evidence="7">
    <location>
        <begin position="1"/>
        <end position="32"/>
    </location>
</feature>
<dbReference type="InterPro" id="IPR017981">
    <property type="entry name" value="GPCR_2-like_7TM"/>
</dbReference>